<dbReference type="InterPro" id="IPR036390">
    <property type="entry name" value="WH_DNA-bd_sf"/>
</dbReference>
<dbReference type="PANTHER" id="PTHR47961">
    <property type="entry name" value="DNA POLYMERASE THETA, PUTATIVE (AFU_ORTHOLOGUE AFUA_1G05260)-RELATED"/>
    <property type="match status" value="1"/>
</dbReference>
<keyword evidence="2" id="KW-0378">Hydrolase</keyword>
<dbReference type="GO" id="GO:0005524">
    <property type="term" value="F:ATP binding"/>
    <property type="evidence" value="ECO:0007669"/>
    <property type="project" value="UniProtKB-KW"/>
</dbReference>
<dbReference type="SMART" id="SM00973">
    <property type="entry name" value="Sec63"/>
    <property type="match status" value="1"/>
</dbReference>
<dbReference type="PROSITE" id="PS51192">
    <property type="entry name" value="HELICASE_ATP_BIND_1"/>
    <property type="match status" value="1"/>
</dbReference>
<dbReference type="InterPro" id="IPR014001">
    <property type="entry name" value="Helicase_ATP-bd"/>
</dbReference>
<dbReference type="HOGENOM" id="CLU_588752_0_0_1"/>
<dbReference type="Pfam" id="PF00270">
    <property type="entry name" value="DEAD"/>
    <property type="match status" value="1"/>
</dbReference>
<dbReference type="AlphaFoldDB" id="T1L4H7"/>
<keyword evidence="1" id="KW-0547">Nucleotide-binding</keyword>
<dbReference type="FunFam" id="1.10.3380.10:FF:000002">
    <property type="entry name" value="Activating signal cointegrator 1 complex subunit 3"/>
    <property type="match status" value="1"/>
</dbReference>
<keyword evidence="3" id="KW-0347">Helicase</keyword>
<organism evidence="7 8">
    <name type="scientific">Tetranychus urticae</name>
    <name type="common">Two-spotted spider mite</name>
    <dbReference type="NCBI Taxonomy" id="32264"/>
    <lineage>
        <taxon>Eukaryota</taxon>
        <taxon>Metazoa</taxon>
        <taxon>Ecdysozoa</taxon>
        <taxon>Arthropoda</taxon>
        <taxon>Chelicerata</taxon>
        <taxon>Arachnida</taxon>
        <taxon>Acari</taxon>
        <taxon>Acariformes</taxon>
        <taxon>Trombidiformes</taxon>
        <taxon>Prostigmata</taxon>
        <taxon>Eleutherengona</taxon>
        <taxon>Raphignathae</taxon>
        <taxon>Tetranychoidea</taxon>
        <taxon>Tetranychidae</taxon>
        <taxon>Tetranychus</taxon>
    </lineage>
</organism>
<dbReference type="EnsemblMetazoa" id="tetur39g00050.1">
    <property type="protein sequence ID" value="tetur39g00050.1"/>
    <property type="gene ID" value="tetur39g00050"/>
</dbReference>
<sequence length="1031" mass="117152">MQLIISLLNDKSKPHSHLESELMDLLGFGAIDLIREIIQNHQSIIKSHKSLYQEAYPGDQGDSTAEALAKLNSLQPNQPKKPSITQSVVVQTIEEKNLKKLIRKCEKKMMKEIKNEANDNTYDTNDFGKIKQEKERQLLESMSGPLFKRIGPAEREKYPFVFDNYAEAQLSAAFICGAKIALPAGFKRNDTSKWEEIEIPPCSKIPPDFLPEFGLIDIEKDLDPIGQKVFAGFKKLNKVQSIVYSTACNTNNNMLICAPTGAGKTNIAMLTILNELRRHCDPETLMVNGSEEFKIIYIAPMKALASEMTDSFAKRLKACGVKVKELTGDMQLSKAEIIETHMIITTPEKWDVVTRKPKGEVELMKLVKLLVIDEVHLLQSDRGPVVEALVARTLRHVESTQSMIRIVGLSATLPNYVDVATFLRVNLREGLFFFDDRFRPVPLGQTFIGINDEENNYLIQNNIKDSNLKLTLAFGIGLHHAGLHEKDRSLVEELFLNQKIQVLITTATLAWGVNLPAHLVVIKGTEFYDGKIHRYVDFPITDVLQMMGRAGRPQFDKEGIAVILVHDIKKEYYKKFLYEPFPVESHLIPVIEDHINAEIVAGTLATKSDCVEYLSWTYLFRRLFKNPSYYELAGSDLQTINLFLSQLTDRAINALQSSQCLEVDEDDDRTLYATPLGRISSFYYLNHKTVRMFQDQLSNDIKIERLLHILASAAEYNELPVRHNEDLLNEDLAKKCRFPVTHGATYDCSHTKAYLLLQSHFSRLELPSTDYYTDLKSVLDQAIRIIQAMIDISSMNGYLVATLGLISILQMIIQARWFDSPPFLTLPHVDEIVLPQFKRFLSLHLPELISIVDSKGFAFLTRHLDNMLDVKQIRDIYQTINGLPLINLKVTIKRADDESRAVDVDLDLPDTSIKARHYIELEADTDYLINFMVSRPPRPEAKPRKHVFAPKYAKAKDENWIFIIGDSNTRELIALKRSGFIGNKPMTISLIIRTPTQYGRFIYSLYLLSDALIGLDQQYDLGIDIVSKSGP</sequence>
<feature type="domain" description="Helicase ATP-binding" evidence="5">
    <location>
        <begin position="245"/>
        <end position="431"/>
    </location>
</feature>
<dbReference type="SUPFAM" id="SSF158702">
    <property type="entry name" value="Sec63 N-terminal domain-like"/>
    <property type="match status" value="1"/>
</dbReference>
<dbReference type="SUPFAM" id="SSF81296">
    <property type="entry name" value="E set domains"/>
    <property type="match status" value="1"/>
</dbReference>
<dbReference type="Pfam" id="PF23445">
    <property type="entry name" value="WHD_SNRNP200"/>
    <property type="match status" value="1"/>
</dbReference>
<dbReference type="GO" id="GO:0016787">
    <property type="term" value="F:hydrolase activity"/>
    <property type="evidence" value="ECO:0007669"/>
    <property type="project" value="UniProtKB-KW"/>
</dbReference>
<evidence type="ECO:0000313" key="7">
    <source>
        <dbReference type="EnsemblMetazoa" id="tetur39g00050.1"/>
    </source>
</evidence>
<dbReference type="GO" id="GO:0003676">
    <property type="term" value="F:nucleic acid binding"/>
    <property type="evidence" value="ECO:0007669"/>
    <property type="project" value="InterPro"/>
</dbReference>
<dbReference type="GO" id="GO:0004386">
    <property type="term" value="F:helicase activity"/>
    <property type="evidence" value="ECO:0007669"/>
    <property type="project" value="UniProtKB-KW"/>
</dbReference>
<name>T1L4H7_TETUR</name>
<dbReference type="PANTHER" id="PTHR47961:SF13">
    <property type="entry name" value="ACTIVATING SIGNAL COINTEGRATOR 1 COMPLEX SUBUNIT 3"/>
    <property type="match status" value="1"/>
</dbReference>
<dbReference type="SMART" id="SM00490">
    <property type="entry name" value="HELICc"/>
    <property type="match status" value="1"/>
</dbReference>
<dbReference type="InterPro" id="IPR057842">
    <property type="entry name" value="WH_MER3"/>
</dbReference>
<dbReference type="Gene3D" id="3.40.50.300">
    <property type="entry name" value="P-loop containing nucleotide triphosphate hydrolases"/>
    <property type="match status" value="2"/>
</dbReference>
<dbReference type="InterPro" id="IPR001650">
    <property type="entry name" value="Helicase_C-like"/>
</dbReference>
<feature type="domain" description="Helicase C-terminal" evidence="6">
    <location>
        <begin position="426"/>
        <end position="596"/>
    </location>
</feature>
<dbReference type="FunFam" id="3.40.50.300:FF:000102">
    <property type="entry name" value="RNA helicase, activating signal cointegrator 1"/>
    <property type="match status" value="1"/>
</dbReference>
<dbReference type="Gene3D" id="2.60.40.150">
    <property type="entry name" value="C2 domain"/>
    <property type="match status" value="1"/>
</dbReference>
<dbReference type="Pfam" id="PF02889">
    <property type="entry name" value="Sec63"/>
    <property type="match status" value="1"/>
</dbReference>
<dbReference type="Gene3D" id="1.10.10.10">
    <property type="entry name" value="Winged helix-like DNA-binding domain superfamily/Winged helix DNA-binding domain"/>
    <property type="match status" value="1"/>
</dbReference>
<evidence type="ECO:0000313" key="8">
    <source>
        <dbReference type="Proteomes" id="UP000015104"/>
    </source>
</evidence>
<dbReference type="FunFam" id="1.10.10.10:FF:000012">
    <property type="entry name" value="U5 small nuclear ribonucleoprotein helicase"/>
    <property type="match status" value="1"/>
</dbReference>
<dbReference type="Proteomes" id="UP000015104">
    <property type="component" value="Unassembled WGS sequence"/>
</dbReference>
<dbReference type="eggNOG" id="KOG0952">
    <property type="taxonomic scope" value="Eukaryota"/>
</dbReference>
<evidence type="ECO:0000256" key="2">
    <source>
        <dbReference type="ARBA" id="ARBA00022801"/>
    </source>
</evidence>
<dbReference type="InterPro" id="IPR027417">
    <property type="entry name" value="P-loop_NTPase"/>
</dbReference>
<reference evidence="7" key="2">
    <citation type="submission" date="2015-06" db="UniProtKB">
        <authorList>
            <consortium name="EnsemblMetazoa"/>
        </authorList>
    </citation>
    <scope>IDENTIFICATION</scope>
</reference>
<dbReference type="EMBL" id="CAEY01001097">
    <property type="status" value="NOT_ANNOTATED_CDS"/>
    <property type="molecule type" value="Genomic_DNA"/>
</dbReference>
<reference evidence="8" key="1">
    <citation type="submission" date="2011-08" db="EMBL/GenBank/DDBJ databases">
        <authorList>
            <person name="Rombauts S."/>
        </authorList>
    </citation>
    <scope>NUCLEOTIDE SEQUENCE</scope>
    <source>
        <strain evidence="8">London</strain>
    </source>
</reference>
<accession>T1L4H7</accession>
<dbReference type="SUPFAM" id="SSF46785">
    <property type="entry name" value="Winged helix' DNA-binding domain"/>
    <property type="match status" value="1"/>
</dbReference>
<evidence type="ECO:0000256" key="3">
    <source>
        <dbReference type="ARBA" id="ARBA00022806"/>
    </source>
</evidence>
<dbReference type="FunFam" id="3.40.50.300:FF:006065">
    <property type="entry name" value="Predicted protein"/>
    <property type="match status" value="1"/>
</dbReference>
<proteinExistence type="predicted"/>
<dbReference type="Gene3D" id="1.10.3380.10">
    <property type="entry name" value="Sec63 N-terminal domain-like domain"/>
    <property type="match status" value="1"/>
</dbReference>
<dbReference type="InterPro" id="IPR035892">
    <property type="entry name" value="C2_domain_sf"/>
</dbReference>
<dbReference type="InterPro" id="IPR014756">
    <property type="entry name" value="Ig_E-set"/>
</dbReference>
<dbReference type="PROSITE" id="PS51194">
    <property type="entry name" value="HELICASE_CTER"/>
    <property type="match status" value="1"/>
</dbReference>
<evidence type="ECO:0008006" key="9">
    <source>
        <dbReference type="Google" id="ProtNLM"/>
    </source>
</evidence>
<dbReference type="InterPro" id="IPR036388">
    <property type="entry name" value="WH-like_DNA-bd_sf"/>
</dbReference>
<dbReference type="Pfam" id="PF00271">
    <property type="entry name" value="Helicase_C"/>
    <property type="match status" value="1"/>
</dbReference>
<protein>
    <recommendedName>
        <fullName evidence="9">Activating signal cointegrator 1 complex subunit 3</fullName>
    </recommendedName>
</protein>
<dbReference type="InterPro" id="IPR004179">
    <property type="entry name" value="Sec63-dom"/>
</dbReference>
<dbReference type="SUPFAM" id="SSF52540">
    <property type="entry name" value="P-loop containing nucleoside triphosphate hydrolases"/>
    <property type="match status" value="2"/>
</dbReference>
<evidence type="ECO:0000259" key="6">
    <source>
        <dbReference type="PROSITE" id="PS51194"/>
    </source>
</evidence>
<dbReference type="FunFam" id="2.60.40.150:FF:000113">
    <property type="entry name" value="activating signal cointegrator 1 complex subunit 3"/>
    <property type="match status" value="1"/>
</dbReference>
<dbReference type="InterPro" id="IPR011545">
    <property type="entry name" value="DEAD/DEAH_box_helicase_dom"/>
</dbReference>
<dbReference type="STRING" id="32264.T1L4H7"/>
<dbReference type="SMART" id="SM00487">
    <property type="entry name" value="DEXDc"/>
    <property type="match status" value="1"/>
</dbReference>
<dbReference type="CDD" id="cd18795">
    <property type="entry name" value="SF2_C_Ski2"/>
    <property type="match status" value="1"/>
</dbReference>
<evidence type="ECO:0000256" key="4">
    <source>
        <dbReference type="ARBA" id="ARBA00022840"/>
    </source>
</evidence>
<evidence type="ECO:0000259" key="5">
    <source>
        <dbReference type="PROSITE" id="PS51192"/>
    </source>
</evidence>
<keyword evidence="4" id="KW-0067">ATP-binding</keyword>
<dbReference type="InterPro" id="IPR050474">
    <property type="entry name" value="Hel308_SKI2-like"/>
</dbReference>
<dbReference type="EMBL" id="CAEY01001096">
    <property type="status" value="NOT_ANNOTATED_CDS"/>
    <property type="molecule type" value="Genomic_DNA"/>
</dbReference>
<keyword evidence="8" id="KW-1185">Reference proteome</keyword>
<evidence type="ECO:0000256" key="1">
    <source>
        <dbReference type="ARBA" id="ARBA00022741"/>
    </source>
</evidence>